<dbReference type="Gene3D" id="1.50.10.10">
    <property type="match status" value="1"/>
</dbReference>
<gene>
    <name evidence="4" type="primary">yihS</name>
    <name evidence="3" type="ORF">IRZ65_23405</name>
    <name evidence="4" type="ORF">NCTC11842_02286</name>
</gene>
<comment type="similarity">
    <text evidence="1">Belongs to the N-acylglucosamine 2-epimerase family.</text>
</comment>
<evidence type="ECO:0000256" key="1">
    <source>
        <dbReference type="ARBA" id="ARBA00008558"/>
    </source>
</evidence>
<proteinExistence type="inferred from homology"/>
<dbReference type="Pfam" id="PF07221">
    <property type="entry name" value="GlcNAc_2-epim"/>
    <property type="match status" value="1"/>
</dbReference>
<dbReference type="EMBL" id="JADMCD010000019">
    <property type="protein sequence ID" value="MBF8643613.1"/>
    <property type="molecule type" value="Genomic_DNA"/>
</dbReference>
<dbReference type="AlphaFoldDB" id="A0A2X2CH86"/>
<organism evidence="4 5">
    <name type="scientific">Pseudomonas luteola</name>
    <dbReference type="NCBI Taxonomy" id="47886"/>
    <lineage>
        <taxon>Bacteria</taxon>
        <taxon>Pseudomonadati</taxon>
        <taxon>Pseudomonadota</taxon>
        <taxon>Gammaproteobacteria</taxon>
        <taxon>Pseudomonadales</taxon>
        <taxon>Pseudomonadaceae</taxon>
        <taxon>Pseudomonas</taxon>
    </lineage>
</organism>
<evidence type="ECO:0000256" key="2">
    <source>
        <dbReference type="ARBA" id="ARBA00023235"/>
    </source>
</evidence>
<dbReference type="EMBL" id="UAUF01000011">
    <property type="protein sequence ID" value="SPZ06413.1"/>
    <property type="molecule type" value="Genomic_DNA"/>
</dbReference>
<dbReference type="InterPro" id="IPR008928">
    <property type="entry name" value="6-hairpin_glycosidase_sf"/>
</dbReference>
<dbReference type="RefSeq" id="WP_010798442.1">
    <property type="nucleotide sequence ID" value="NZ_CP069262.1"/>
</dbReference>
<protein>
    <submittedName>
        <fullName evidence="3">AGE family epimerase/isomerase</fullName>
    </submittedName>
    <submittedName>
        <fullName evidence="4">N-acyl-D-glucosamine 2-epimerase</fullName>
        <ecNumber evidence="4">5.-.-.-</ecNumber>
    </submittedName>
</protein>
<dbReference type="InterPro" id="IPR012341">
    <property type="entry name" value="6hp_glycosidase-like_sf"/>
</dbReference>
<dbReference type="PANTHER" id="PTHR15108">
    <property type="entry name" value="N-ACYLGLUCOSAMINE-2-EPIMERASE"/>
    <property type="match status" value="1"/>
</dbReference>
<dbReference type="Proteomes" id="UP000250443">
    <property type="component" value="Unassembled WGS sequence"/>
</dbReference>
<evidence type="ECO:0000313" key="3">
    <source>
        <dbReference type="EMBL" id="MBF8643613.1"/>
    </source>
</evidence>
<dbReference type="SUPFAM" id="SSF48208">
    <property type="entry name" value="Six-hairpin glycosidases"/>
    <property type="match status" value="1"/>
</dbReference>
<sequence>MNFPDFRQRDTLLDHIQHTLAFYYPRCIDEQGGFFQFFRDNGDIYDRETRHLVSSTRFVFNFAMAHRQFGNAEYLGATRHGLRFLREKHLQPNGSYAWLLKGDKVVDGTNHAYGLAFVILAYSHGVMAGVEEARAWLAEAWVTFERHFWREEDGLYCDEISADWSEVSSYRGQNANMHACEALLAAYEATQESRYLDRAETLALNMTQRQAALSQESAEVAQDVSGGLIWEHYHQDWSIDWDYNRDDPANLFRPWGFQPGHQVEWAKLLLILERHRPQAWLAPRAAELFDAAWKTSWDHEHGGLYYGFAPDGSVCDPDKYFWVQAEALAAAALLAERTGNGKYWKQYEQLWHYSWEHFIDHEYGAWWRILDRRNTKYSDEKSPAGKVDYHTMGACYEVLNVLP</sequence>
<keyword evidence="2 4" id="KW-0413">Isomerase</keyword>
<evidence type="ECO:0000313" key="4">
    <source>
        <dbReference type="EMBL" id="SPZ06413.1"/>
    </source>
</evidence>
<evidence type="ECO:0000313" key="5">
    <source>
        <dbReference type="Proteomes" id="UP000250443"/>
    </source>
</evidence>
<dbReference type="InterPro" id="IPR034116">
    <property type="entry name" value="AGE_dom"/>
</dbReference>
<dbReference type="CDD" id="cd00249">
    <property type="entry name" value="AGE"/>
    <property type="match status" value="1"/>
</dbReference>
<dbReference type="Proteomes" id="UP000626180">
    <property type="component" value="Unassembled WGS sequence"/>
</dbReference>
<dbReference type="FunFam" id="1.50.10.10:FF:000057">
    <property type="entry name" value="N-acylglucosamine 2-epimerase"/>
    <property type="match status" value="1"/>
</dbReference>
<dbReference type="InterPro" id="IPR010819">
    <property type="entry name" value="AGE/CE"/>
</dbReference>
<reference evidence="4 5" key="1">
    <citation type="submission" date="2018-06" db="EMBL/GenBank/DDBJ databases">
        <authorList>
            <consortium name="Pathogen Informatics"/>
            <person name="Doyle S."/>
        </authorList>
    </citation>
    <scope>NUCLEOTIDE SEQUENCE [LARGE SCALE GENOMIC DNA]</scope>
    <source>
        <strain evidence="4 5">NCTC11842</strain>
    </source>
</reference>
<keyword evidence="6" id="KW-1185">Reference proteome</keyword>
<name>A0A2X2CH86_PSELU</name>
<dbReference type="GO" id="GO:0016853">
    <property type="term" value="F:isomerase activity"/>
    <property type="evidence" value="ECO:0007669"/>
    <property type="project" value="UniProtKB-KW"/>
</dbReference>
<reference evidence="3 6" key="2">
    <citation type="submission" date="2020-10" db="EMBL/GenBank/DDBJ databases">
        <title>Genome sequences of Pseudomonas isolates.</title>
        <authorList>
            <person name="Wessels L."/>
            <person name="Reich F."/>
            <person name="Hammerl J."/>
        </authorList>
    </citation>
    <scope>NUCLEOTIDE SEQUENCE [LARGE SCALE GENOMIC DNA]</scope>
    <source>
        <strain evidence="3 6">20-MO00624-0</strain>
    </source>
</reference>
<evidence type="ECO:0000313" key="6">
    <source>
        <dbReference type="Proteomes" id="UP000626180"/>
    </source>
</evidence>
<dbReference type="GO" id="GO:0005975">
    <property type="term" value="P:carbohydrate metabolic process"/>
    <property type="evidence" value="ECO:0007669"/>
    <property type="project" value="InterPro"/>
</dbReference>
<accession>A0A2X2CH86</accession>
<dbReference type="EC" id="5.-.-.-" evidence="4"/>